<keyword evidence="2" id="KW-1185">Reference proteome</keyword>
<dbReference type="Proteomes" id="UP000500890">
    <property type="component" value="Chromosome"/>
</dbReference>
<proteinExistence type="predicted"/>
<gene>
    <name evidence="1" type="ORF">G7081_03370</name>
</gene>
<dbReference type="EMBL" id="CP049886">
    <property type="protein sequence ID" value="QIL46179.1"/>
    <property type="molecule type" value="Genomic_DNA"/>
</dbReference>
<dbReference type="KEGG" id="vah:G7081_03370"/>
<organism evidence="1 2">
    <name type="scientific">Vagococcus coleopterorum</name>
    <dbReference type="NCBI Taxonomy" id="2714946"/>
    <lineage>
        <taxon>Bacteria</taxon>
        <taxon>Bacillati</taxon>
        <taxon>Bacillota</taxon>
        <taxon>Bacilli</taxon>
        <taxon>Lactobacillales</taxon>
        <taxon>Enterococcaceae</taxon>
        <taxon>Vagococcus</taxon>
    </lineage>
</organism>
<protein>
    <submittedName>
        <fullName evidence="1">Uncharacterized protein</fullName>
    </submittedName>
</protein>
<dbReference type="AlphaFoldDB" id="A0A6G8AMJ3"/>
<evidence type="ECO:0000313" key="2">
    <source>
        <dbReference type="Proteomes" id="UP000500890"/>
    </source>
</evidence>
<name>A0A6G8AMJ3_9ENTE</name>
<sequence length="125" mass="13943">MPTWMITKVVGMLFKKKEKKGEQSPMNKWLMKRALMSALPLSVRKQIGNVENIKEIVFPSEESQLEKLQKGLFPTAKQKNQAKLQKQLGQLTGGMIGSKETKVATGSNPADLTKMITKTVLDLAK</sequence>
<reference evidence="1 2" key="1">
    <citation type="submission" date="2020-03" db="EMBL/GenBank/DDBJ databases">
        <title>Vagococcus sp. nov., isolated from beetles.</title>
        <authorList>
            <person name="Hyun D.-W."/>
            <person name="Bae J.-W."/>
        </authorList>
    </citation>
    <scope>NUCLEOTIDE SEQUENCE [LARGE SCALE GENOMIC DNA]</scope>
    <source>
        <strain evidence="1 2">HDW17A</strain>
    </source>
</reference>
<evidence type="ECO:0000313" key="1">
    <source>
        <dbReference type="EMBL" id="QIL46179.1"/>
    </source>
</evidence>
<accession>A0A6G8AMJ3</accession>
<dbReference type="RefSeq" id="WP_166007397.1">
    <property type="nucleotide sequence ID" value="NZ_CP049886.1"/>
</dbReference>